<dbReference type="Proteomes" id="UP000499080">
    <property type="component" value="Unassembled WGS sequence"/>
</dbReference>
<sequence>APLYIEKKWVLTMDLMPLTIWDH</sequence>
<protein>
    <submittedName>
        <fullName evidence="1">Uncharacterized protein</fullName>
    </submittedName>
</protein>
<dbReference type="AlphaFoldDB" id="A0A4Y2JF01"/>
<dbReference type="EMBL" id="BGPR01267012">
    <property type="protein sequence ID" value="GBM88039.1"/>
    <property type="molecule type" value="Genomic_DNA"/>
</dbReference>
<proteinExistence type="predicted"/>
<accession>A0A4Y2JF01</accession>
<organism evidence="1 2">
    <name type="scientific">Araneus ventricosus</name>
    <name type="common">Orbweaver spider</name>
    <name type="synonym">Epeira ventricosa</name>
    <dbReference type="NCBI Taxonomy" id="182803"/>
    <lineage>
        <taxon>Eukaryota</taxon>
        <taxon>Metazoa</taxon>
        <taxon>Ecdysozoa</taxon>
        <taxon>Arthropoda</taxon>
        <taxon>Chelicerata</taxon>
        <taxon>Arachnida</taxon>
        <taxon>Araneae</taxon>
        <taxon>Araneomorphae</taxon>
        <taxon>Entelegynae</taxon>
        <taxon>Araneoidea</taxon>
        <taxon>Araneidae</taxon>
        <taxon>Araneus</taxon>
    </lineage>
</organism>
<comment type="caution">
    <text evidence="1">The sequence shown here is derived from an EMBL/GenBank/DDBJ whole genome shotgun (WGS) entry which is preliminary data.</text>
</comment>
<evidence type="ECO:0000313" key="1">
    <source>
        <dbReference type="EMBL" id="GBM88039.1"/>
    </source>
</evidence>
<gene>
    <name evidence="1" type="ORF">AVEN_229264_1</name>
</gene>
<feature type="non-terminal residue" evidence="1">
    <location>
        <position position="1"/>
    </location>
</feature>
<reference evidence="1 2" key="1">
    <citation type="journal article" date="2019" name="Sci. Rep.">
        <title>Orb-weaving spider Araneus ventricosus genome elucidates the spidroin gene catalogue.</title>
        <authorList>
            <person name="Kono N."/>
            <person name="Nakamura H."/>
            <person name="Ohtoshi R."/>
            <person name="Moran D.A.P."/>
            <person name="Shinohara A."/>
            <person name="Yoshida Y."/>
            <person name="Fujiwara M."/>
            <person name="Mori M."/>
            <person name="Tomita M."/>
            <person name="Arakawa K."/>
        </authorList>
    </citation>
    <scope>NUCLEOTIDE SEQUENCE [LARGE SCALE GENOMIC DNA]</scope>
</reference>
<keyword evidence="2" id="KW-1185">Reference proteome</keyword>
<name>A0A4Y2JF01_ARAVE</name>
<evidence type="ECO:0000313" key="2">
    <source>
        <dbReference type="Proteomes" id="UP000499080"/>
    </source>
</evidence>